<evidence type="ECO:0000313" key="1">
    <source>
        <dbReference type="EMBL" id="SMO32043.1"/>
    </source>
</evidence>
<dbReference type="EMBL" id="FXTH01000001">
    <property type="protein sequence ID" value="SMO32043.1"/>
    <property type="molecule type" value="Genomic_DNA"/>
</dbReference>
<dbReference type="Proteomes" id="UP000317593">
    <property type="component" value="Unassembled WGS sequence"/>
</dbReference>
<dbReference type="RefSeq" id="WP_142712511.1">
    <property type="nucleotide sequence ID" value="NZ_FXTH01000001.1"/>
</dbReference>
<reference evidence="1 2" key="1">
    <citation type="submission" date="2017-05" db="EMBL/GenBank/DDBJ databases">
        <authorList>
            <person name="Varghese N."/>
            <person name="Submissions S."/>
        </authorList>
    </citation>
    <scope>NUCLEOTIDE SEQUENCE [LARGE SCALE GENOMIC DNA]</scope>
    <source>
        <strain evidence="1 2">DSM 21194</strain>
    </source>
</reference>
<dbReference type="OrthoDB" id="1524598at2"/>
<dbReference type="AlphaFoldDB" id="A0A521AB43"/>
<sequence>MTNSARILRPPRFLVILSGIIMVSCTGSRELSRDGYSPSETDVQAIVRQLPDYTSRLQTLTGQGRAIVSEPNNTERLKLLFSSSRDRSLVTIRNGLGIEGGELLTDGDTLLVYNKIDKYARKIPIREGSLDRINKLASLNILDIINFSVAAGSIQKMHENKTHYQLFLNDGVRVFVDKKSLLVREVVQPPDTQLPYSRIQYDAYAQLKGFTLPRRITIFGAEQQSKIALQVGSLELNPELDTLTINLPDDIRIYNR</sequence>
<gene>
    <name evidence="1" type="ORF">SAMN06265218_10120</name>
</gene>
<name>A0A521AB43_9BACT</name>
<accession>A0A521AB43</accession>
<protein>
    <recommendedName>
        <fullName evidence="3">DUF4292 domain-containing protein</fullName>
    </recommendedName>
</protein>
<organism evidence="1 2">
    <name type="scientific">Fodinibius sediminis</name>
    <dbReference type="NCBI Taxonomy" id="1214077"/>
    <lineage>
        <taxon>Bacteria</taxon>
        <taxon>Pseudomonadati</taxon>
        <taxon>Balneolota</taxon>
        <taxon>Balneolia</taxon>
        <taxon>Balneolales</taxon>
        <taxon>Balneolaceae</taxon>
        <taxon>Fodinibius</taxon>
    </lineage>
</organism>
<keyword evidence="2" id="KW-1185">Reference proteome</keyword>
<evidence type="ECO:0000313" key="2">
    <source>
        <dbReference type="Proteomes" id="UP000317593"/>
    </source>
</evidence>
<proteinExistence type="predicted"/>
<evidence type="ECO:0008006" key="3">
    <source>
        <dbReference type="Google" id="ProtNLM"/>
    </source>
</evidence>
<dbReference type="PROSITE" id="PS51257">
    <property type="entry name" value="PROKAR_LIPOPROTEIN"/>
    <property type="match status" value="1"/>
</dbReference>